<feature type="compositionally biased region" description="Polar residues" evidence="1">
    <location>
        <begin position="137"/>
        <end position="151"/>
    </location>
</feature>
<feature type="transmembrane region" description="Helical" evidence="2">
    <location>
        <begin position="180"/>
        <end position="200"/>
    </location>
</feature>
<keyword evidence="4" id="KW-1185">Reference proteome</keyword>
<accession>A0AAV9GGN4</accession>
<name>A0AAV9GGN4_9PEZI</name>
<organism evidence="3 4">
    <name type="scientific">Podospora aff. communis PSN243</name>
    <dbReference type="NCBI Taxonomy" id="3040156"/>
    <lineage>
        <taxon>Eukaryota</taxon>
        <taxon>Fungi</taxon>
        <taxon>Dikarya</taxon>
        <taxon>Ascomycota</taxon>
        <taxon>Pezizomycotina</taxon>
        <taxon>Sordariomycetes</taxon>
        <taxon>Sordariomycetidae</taxon>
        <taxon>Sordariales</taxon>
        <taxon>Podosporaceae</taxon>
        <taxon>Podospora</taxon>
    </lineage>
</organism>
<keyword evidence="2" id="KW-1133">Transmembrane helix</keyword>
<evidence type="ECO:0000256" key="2">
    <source>
        <dbReference type="SAM" id="Phobius"/>
    </source>
</evidence>
<feature type="transmembrane region" description="Helical" evidence="2">
    <location>
        <begin position="82"/>
        <end position="106"/>
    </location>
</feature>
<feature type="transmembrane region" description="Helical" evidence="2">
    <location>
        <begin position="220"/>
        <end position="241"/>
    </location>
</feature>
<evidence type="ECO:0000313" key="4">
    <source>
        <dbReference type="Proteomes" id="UP001321760"/>
    </source>
</evidence>
<gene>
    <name evidence="3" type="ORF">QBC34DRAFT_410404</name>
</gene>
<dbReference type="EMBL" id="MU865952">
    <property type="protein sequence ID" value="KAK4447072.1"/>
    <property type="molecule type" value="Genomic_DNA"/>
</dbReference>
<dbReference type="Proteomes" id="UP001321760">
    <property type="component" value="Unassembled WGS sequence"/>
</dbReference>
<keyword evidence="2" id="KW-0472">Membrane</keyword>
<keyword evidence="2" id="KW-0812">Transmembrane</keyword>
<comment type="caution">
    <text evidence="3">The sequence shown here is derived from an EMBL/GenBank/DDBJ whole genome shotgun (WGS) entry which is preliminary data.</text>
</comment>
<reference evidence="3" key="1">
    <citation type="journal article" date="2023" name="Mol. Phylogenet. Evol.">
        <title>Genome-scale phylogeny and comparative genomics of the fungal order Sordariales.</title>
        <authorList>
            <person name="Hensen N."/>
            <person name="Bonometti L."/>
            <person name="Westerberg I."/>
            <person name="Brannstrom I.O."/>
            <person name="Guillou S."/>
            <person name="Cros-Aarteil S."/>
            <person name="Calhoun S."/>
            <person name="Haridas S."/>
            <person name="Kuo A."/>
            <person name="Mondo S."/>
            <person name="Pangilinan J."/>
            <person name="Riley R."/>
            <person name="LaButti K."/>
            <person name="Andreopoulos B."/>
            <person name="Lipzen A."/>
            <person name="Chen C."/>
            <person name="Yan M."/>
            <person name="Daum C."/>
            <person name="Ng V."/>
            <person name="Clum A."/>
            <person name="Steindorff A."/>
            <person name="Ohm R.A."/>
            <person name="Martin F."/>
            <person name="Silar P."/>
            <person name="Natvig D.O."/>
            <person name="Lalanne C."/>
            <person name="Gautier V."/>
            <person name="Ament-Velasquez S.L."/>
            <person name="Kruys A."/>
            <person name="Hutchinson M.I."/>
            <person name="Powell A.J."/>
            <person name="Barry K."/>
            <person name="Miller A.N."/>
            <person name="Grigoriev I.V."/>
            <person name="Debuchy R."/>
            <person name="Gladieux P."/>
            <person name="Hiltunen Thoren M."/>
            <person name="Johannesson H."/>
        </authorList>
    </citation>
    <scope>NUCLEOTIDE SEQUENCE</scope>
    <source>
        <strain evidence="3">PSN243</strain>
    </source>
</reference>
<feature type="region of interest" description="Disordered" evidence="1">
    <location>
        <begin position="113"/>
        <end position="171"/>
    </location>
</feature>
<feature type="transmembrane region" description="Helical" evidence="2">
    <location>
        <begin position="56"/>
        <end position="76"/>
    </location>
</feature>
<protein>
    <submittedName>
        <fullName evidence="3">Uncharacterized protein</fullName>
    </submittedName>
</protein>
<dbReference type="AlphaFoldDB" id="A0AAV9GGN4"/>
<reference evidence="3" key="2">
    <citation type="submission" date="2023-05" db="EMBL/GenBank/DDBJ databases">
        <authorList>
            <consortium name="Lawrence Berkeley National Laboratory"/>
            <person name="Steindorff A."/>
            <person name="Hensen N."/>
            <person name="Bonometti L."/>
            <person name="Westerberg I."/>
            <person name="Brannstrom I.O."/>
            <person name="Guillou S."/>
            <person name="Cros-Aarteil S."/>
            <person name="Calhoun S."/>
            <person name="Haridas S."/>
            <person name="Kuo A."/>
            <person name="Mondo S."/>
            <person name="Pangilinan J."/>
            <person name="Riley R."/>
            <person name="Labutti K."/>
            <person name="Andreopoulos B."/>
            <person name="Lipzen A."/>
            <person name="Chen C."/>
            <person name="Yanf M."/>
            <person name="Daum C."/>
            <person name="Ng V."/>
            <person name="Clum A."/>
            <person name="Ohm R."/>
            <person name="Martin F."/>
            <person name="Silar P."/>
            <person name="Natvig D."/>
            <person name="Lalanne C."/>
            <person name="Gautier V."/>
            <person name="Ament-Velasquez S.L."/>
            <person name="Kruys A."/>
            <person name="Hutchinson M.I."/>
            <person name="Powell A.J."/>
            <person name="Barry K."/>
            <person name="Miller A.N."/>
            <person name="Grigoriev I.V."/>
            <person name="Debuchy R."/>
            <person name="Gladieux P."/>
            <person name="Thoren M.H."/>
            <person name="Johannesson H."/>
        </authorList>
    </citation>
    <scope>NUCLEOTIDE SEQUENCE</scope>
    <source>
        <strain evidence="3">PSN243</strain>
    </source>
</reference>
<feature type="transmembrane region" description="Helical" evidence="2">
    <location>
        <begin position="17"/>
        <end position="36"/>
    </location>
</feature>
<evidence type="ECO:0000313" key="3">
    <source>
        <dbReference type="EMBL" id="KAK4447072.1"/>
    </source>
</evidence>
<evidence type="ECO:0000256" key="1">
    <source>
        <dbReference type="SAM" id="MobiDB-lite"/>
    </source>
</evidence>
<sequence>MYYPDGNPVATSYPIPYGWPGFIGNIVNIWVLVWVVKGRSPLWPWRKLQHHRFNNILGMVQLVSCAVLIARCAFSQCKELHGVFFLMASLFVYLFIVTIPLTALVIRTEAPAESSGPSWAQDKKADTEQGRRPKIDTSYTDKISPSNTLPNDGNPVDVASSSENDSDLPAKRPQPEIRIFSFRGLFSLYFANSPTVHVMIGTYSAMKCPTIDQTSFQVKLAWWYLFITYTTTILSFALALVHQMYLRYRVEGWPGVKAVTVLEFNQPRKIRGWFTLPTPWLVAGCAGVETTFLSNWVMAMAAGGNGGFPEPVEGNPGLLVAYWAYFVLSKVTLFAI</sequence>
<feature type="compositionally biased region" description="Basic and acidic residues" evidence="1">
    <location>
        <begin position="121"/>
        <end position="135"/>
    </location>
</feature>
<proteinExistence type="predicted"/>